<evidence type="ECO:0000313" key="11">
    <source>
        <dbReference type="EMBL" id="GEP10180.1"/>
    </source>
</evidence>
<comment type="caution">
    <text evidence="11">The sequence shown here is derived from an EMBL/GenBank/DDBJ whole genome shotgun (WGS) entry which is preliminary data.</text>
</comment>
<keyword evidence="12" id="KW-1185">Reference proteome</keyword>
<dbReference type="InterPro" id="IPR011006">
    <property type="entry name" value="CheY-like_superfamily"/>
</dbReference>
<dbReference type="Pfam" id="PF02518">
    <property type="entry name" value="HATPase_c"/>
    <property type="match status" value="1"/>
</dbReference>
<dbReference type="InterPro" id="IPR000014">
    <property type="entry name" value="PAS"/>
</dbReference>
<dbReference type="InterPro" id="IPR001610">
    <property type="entry name" value="PAC"/>
</dbReference>
<feature type="domain" description="PAC" evidence="9">
    <location>
        <begin position="328"/>
        <end position="380"/>
    </location>
</feature>
<dbReference type="SMART" id="SM00091">
    <property type="entry name" value="PAS"/>
    <property type="match status" value="1"/>
</dbReference>
<dbReference type="SMART" id="SM00448">
    <property type="entry name" value="REC"/>
    <property type="match status" value="1"/>
</dbReference>
<dbReference type="PANTHER" id="PTHR43065">
    <property type="entry name" value="SENSOR HISTIDINE KINASE"/>
    <property type="match status" value="1"/>
</dbReference>
<dbReference type="PROSITE" id="PS50924">
    <property type="entry name" value="MHYT"/>
    <property type="match status" value="1"/>
</dbReference>
<dbReference type="InterPro" id="IPR003594">
    <property type="entry name" value="HATPase_dom"/>
</dbReference>
<dbReference type="PROSITE" id="PS50112">
    <property type="entry name" value="PAS"/>
    <property type="match status" value="1"/>
</dbReference>
<feature type="modified residue" description="4-aspartylphosphate" evidence="4">
    <location>
        <position position="689"/>
    </location>
</feature>
<evidence type="ECO:0000259" key="9">
    <source>
        <dbReference type="PROSITE" id="PS50113"/>
    </source>
</evidence>
<keyword evidence="5" id="KW-0812">Transmembrane</keyword>
<dbReference type="CDD" id="cd00130">
    <property type="entry name" value="PAS"/>
    <property type="match status" value="1"/>
</dbReference>
<feature type="domain" description="PAS" evidence="8">
    <location>
        <begin position="254"/>
        <end position="325"/>
    </location>
</feature>
<feature type="transmembrane region" description="Helical" evidence="5">
    <location>
        <begin position="79"/>
        <end position="99"/>
    </location>
</feature>
<evidence type="ECO:0000259" key="6">
    <source>
        <dbReference type="PROSITE" id="PS50109"/>
    </source>
</evidence>
<dbReference type="Proteomes" id="UP000321750">
    <property type="component" value="Unassembled WGS sequence"/>
</dbReference>
<protein>
    <recommendedName>
        <fullName evidence="2">histidine kinase</fullName>
        <ecNumber evidence="2">2.7.13.3</ecNumber>
    </recommendedName>
</protein>
<dbReference type="InterPro" id="IPR004358">
    <property type="entry name" value="Sig_transdc_His_kin-like_C"/>
</dbReference>
<dbReference type="Gene3D" id="3.30.565.10">
    <property type="entry name" value="Histidine kinase-like ATPase, C-terminal domain"/>
    <property type="match status" value="1"/>
</dbReference>
<evidence type="ECO:0000256" key="5">
    <source>
        <dbReference type="PROSITE-ProRule" id="PRU00244"/>
    </source>
</evidence>
<dbReference type="InterPro" id="IPR005467">
    <property type="entry name" value="His_kinase_dom"/>
</dbReference>
<dbReference type="Pfam" id="PF13426">
    <property type="entry name" value="PAS_9"/>
    <property type="match status" value="1"/>
</dbReference>
<dbReference type="CDD" id="cd00082">
    <property type="entry name" value="HisKA"/>
    <property type="match status" value="1"/>
</dbReference>
<feature type="transmembrane region" description="Helical" evidence="5">
    <location>
        <begin position="142"/>
        <end position="163"/>
    </location>
</feature>
<keyword evidence="11" id="KW-0808">Transferase</keyword>
<dbReference type="GO" id="GO:0016020">
    <property type="term" value="C:membrane"/>
    <property type="evidence" value="ECO:0007669"/>
    <property type="project" value="UniProtKB-UniRule"/>
</dbReference>
<feature type="domain" description="Histidine kinase" evidence="6">
    <location>
        <begin position="393"/>
        <end position="613"/>
    </location>
</feature>
<dbReference type="PROSITE" id="PS50113">
    <property type="entry name" value="PAC"/>
    <property type="match status" value="1"/>
</dbReference>
<dbReference type="SMART" id="SM00388">
    <property type="entry name" value="HisKA"/>
    <property type="match status" value="1"/>
</dbReference>
<reference evidence="11 12" key="1">
    <citation type="submission" date="2019-07" db="EMBL/GenBank/DDBJ databases">
        <title>Whole genome shotgun sequence of Methylobacterium gnaphalii NBRC 107716.</title>
        <authorList>
            <person name="Hosoyama A."/>
            <person name="Uohara A."/>
            <person name="Ohji S."/>
            <person name="Ichikawa N."/>
        </authorList>
    </citation>
    <scope>NUCLEOTIDE SEQUENCE [LARGE SCALE GENOMIC DNA]</scope>
    <source>
        <strain evidence="11 12">NBRC 107716</strain>
    </source>
</reference>
<name>A0A512JJS9_9HYPH</name>
<dbReference type="SUPFAM" id="SSF55785">
    <property type="entry name" value="PYP-like sensor domain (PAS domain)"/>
    <property type="match status" value="1"/>
</dbReference>
<dbReference type="Gene3D" id="3.40.50.2300">
    <property type="match status" value="1"/>
</dbReference>
<dbReference type="InterPro" id="IPR036890">
    <property type="entry name" value="HATPase_C_sf"/>
</dbReference>
<dbReference type="SMART" id="SM00086">
    <property type="entry name" value="PAC"/>
    <property type="match status" value="1"/>
</dbReference>
<dbReference type="InterPro" id="IPR003661">
    <property type="entry name" value="HisK_dim/P_dom"/>
</dbReference>
<dbReference type="EC" id="2.7.13.3" evidence="2"/>
<dbReference type="PROSITE" id="PS50109">
    <property type="entry name" value="HIS_KIN"/>
    <property type="match status" value="1"/>
</dbReference>
<dbReference type="SUPFAM" id="SSF55874">
    <property type="entry name" value="ATPase domain of HSP90 chaperone/DNA topoisomerase II/histidine kinase"/>
    <property type="match status" value="1"/>
</dbReference>
<dbReference type="PROSITE" id="PS50110">
    <property type="entry name" value="RESPONSE_REGULATORY"/>
    <property type="match status" value="1"/>
</dbReference>
<keyword evidence="5" id="KW-0472">Membrane</keyword>
<dbReference type="Gene3D" id="1.10.287.130">
    <property type="match status" value="1"/>
</dbReference>
<evidence type="ECO:0000259" key="7">
    <source>
        <dbReference type="PROSITE" id="PS50110"/>
    </source>
</evidence>
<keyword evidence="3 4" id="KW-0597">Phosphoprotein</keyword>
<dbReference type="PRINTS" id="PR00344">
    <property type="entry name" value="BCTRLSENSOR"/>
</dbReference>
<comment type="catalytic activity">
    <reaction evidence="1">
        <text>ATP + protein L-histidine = ADP + protein N-phospho-L-histidine.</text>
        <dbReference type="EC" id="2.7.13.3"/>
    </reaction>
</comment>
<dbReference type="PANTHER" id="PTHR43065:SF49">
    <property type="entry name" value="HISTIDINE KINASE"/>
    <property type="match status" value="1"/>
</dbReference>
<feature type="transmembrane region" description="Helical" evidence="5">
    <location>
        <begin position="215"/>
        <end position="236"/>
    </location>
</feature>
<keyword evidence="11" id="KW-0418">Kinase</keyword>
<feature type="transmembrane region" description="Helical" evidence="5">
    <location>
        <begin position="106"/>
        <end position="130"/>
    </location>
</feature>
<evidence type="ECO:0000256" key="3">
    <source>
        <dbReference type="ARBA" id="ARBA00022553"/>
    </source>
</evidence>
<evidence type="ECO:0000259" key="10">
    <source>
        <dbReference type="PROSITE" id="PS50924"/>
    </source>
</evidence>
<dbReference type="Pfam" id="PF00072">
    <property type="entry name" value="Response_reg"/>
    <property type="match status" value="1"/>
</dbReference>
<feature type="domain" description="MHYT" evidence="10">
    <location>
        <begin position="7"/>
        <end position="196"/>
    </location>
</feature>
<dbReference type="InterPro" id="IPR035965">
    <property type="entry name" value="PAS-like_dom_sf"/>
</dbReference>
<dbReference type="AlphaFoldDB" id="A0A512JJS9"/>
<dbReference type="Pfam" id="PF00512">
    <property type="entry name" value="HisKA"/>
    <property type="match status" value="1"/>
</dbReference>
<evidence type="ECO:0000256" key="4">
    <source>
        <dbReference type="PROSITE-ProRule" id="PRU00169"/>
    </source>
</evidence>
<dbReference type="OrthoDB" id="9796100at2"/>
<dbReference type="InterPro" id="IPR036097">
    <property type="entry name" value="HisK_dim/P_sf"/>
</dbReference>
<dbReference type="SUPFAM" id="SSF52172">
    <property type="entry name" value="CheY-like"/>
    <property type="match status" value="1"/>
</dbReference>
<dbReference type="EMBL" id="BJZV01000009">
    <property type="protein sequence ID" value="GEP10180.1"/>
    <property type="molecule type" value="Genomic_DNA"/>
</dbReference>
<evidence type="ECO:0000256" key="2">
    <source>
        <dbReference type="ARBA" id="ARBA00012438"/>
    </source>
</evidence>
<dbReference type="SMART" id="SM00387">
    <property type="entry name" value="HATPase_c"/>
    <property type="match status" value="1"/>
</dbReference>
<sequence length="765" mass="82064">MSATGSHDHFLVALSVLVAAAASYTALDLASRVGATTGWVSRAWLATAAIAMGGGIWSMHFVAMLAFSMPGMEASYDPSLTALSLLLAIGATGIAFAIVNRQQAKLLALLLSGLFMGLGIAGMHYTGMAAMRMHADLSYERFWVATSILIAIGAATTALWLAFGSVRSYSRLIAAVVMGFAVSGMHYAAMQGLVFSTHVGQHTGQGDASLDQIRLALAVAATTFVILFLASVAAMFDRRFAVLVEREATALRASEERFRTLYRMTPLPLHFLDSAGAIQQVSDAWLDLLGYARTEVIGRPLTNFMTEASTRQRIQSDWPKLAEQGFLENVEYRFVTKSGDFRDVVLSSRAERDAQGRLSGVLGGLVDVTARKHAEDALRQAQKIEAVGQLTGGVAHDFNNLLAVVLGNLELMRKRLPDDERSLRLLDNAVQGAKRGAALTQRLLAFARRQDLKPEPVNVATLVHGMADLLQRAIGPEVRIDVQFPLDLPKAQVDANQLELALLNLAVNARDAMPNGGTITIAAREQTDSLVRLNSAHPGGYVCVSVADTGEGMDEATLMRAREPFFTTKGIGKGTGLGLSMVHGLAEQSGGKLLLKSEKDRGTTAEVWLPIATTEVPPSIALHERREPEVLGSTSLGMSILVVDDDALVLSNTAEMLEDLGHTVLRASSGREALALLKGSSGVDLLLTDHAMPEMSGSQLVATVRSERPSMPVILASGYAELAADIPSNLFRLQKPFDQAALRRALDAQITIRDVNVIHFPVRQG</sequence>
<evidence type="ECO:0000259" key="8">
    <source>
        <dbReference type="PROSITE" id="PS50112"/>
    </source>
</evidence>
<dbReference type="GO" id="GO:0000155">
    <property type="term" value="F:phosphorelay sensor kinase activity"/>
    <property type="evidence" value="ECO:0007669"/>
    <property type="project" value="InterPro"/>
</dbReference>
<dbReference type="Gene3D" id="3.30.450.20">
    <property type="entry name" value="PAS domain"/>
    <property type="match status" value="1"/>
</dbReference>
<gene>
    <name evidence="11" type="ORF">MGN01_20250</name>
</gene>
<dbReference type="InterPro" id="IPR001789">
    <property type="entry name" value="Sig_transdc_resp-reg_receiver"/>
</dbReference>
<evidence type="ECO:0000313" key="12">
    <source>
        <dbReference type="Proteomes" id="UP000321750"/>
    </source>
</evidence>
<accession>A0A512JJS9</accession>
<proteinExistence type="predicted"/>
<dbReference type="InterPro" id="IPR005330">
    <property type="entry name" value="MHYT_dom"/>
</dbReference>
<dbReference type="Pfam" id="PF03707">
    <property type="entry name" value="MHYT"/>
    <property type="match status" value="2"/>
</dbReference>
<keyword evidence="5" id="KW-1133">Transmembrane helix</keyword>
<feature type="transmembrane region" description="Helical" evidence="5">
    <location>
        <begin position="12"/>
        <end position="31"/>
    </location>
</feature>
<dbReference type="NCBIfam" id="TIGR00229">
    <property type="entry name" value="sensory_box"/>
    <property type="match status" value="1"/>
</dbReference>
<feature type="domain" description="Response regulatory" evidence="7">
    <location>
        <begin position="639"/>
        <end position="750"/>
    </location>
</feature>
<feature type="transmembrane region" description="Helical" evidence="5">
    <location>
        <begin position="172"/>
        <end position="195"/>
    </location>
</feature>
<evidence type="ECO:0000256" key="1">
    <source>
        <dbReference type="ARBA" id="ARBA00000085"/>
    </source>
</evidence>
<feature type="transmembrane region" description="Helical" evidence="5">
    <location>
        <begin position="43"/>
        <end position="67"/>
    </location>
</feature>
<dbReference type="SUPFAM" id="SSF47384">
    <property type="entry name" value="Homodimeric domain of signal transducing histidine kinase"/>
    <property type="match status" value="1"/>
</dbReference>
<organism evidence="11 12">
    <name type="scientific">Methylobacterium gnaphalii</name>
    <dbReference type="NCBI Taxonomy" id="1010610"/>
    <lineage>
        <taxon>Bacteria</taxon>
        <taxon>Pseudomonadati</taxon>
        <taxon>Pseudomonadota</taxon>
        <taxon>Alphaproteobacteria</taxon>
        <taxon>Hyphomicrobiales</taxon>
        <taxon>Methylobacteriaceae</taxon>
        <taxon>Methylobacterium</taxon>
    </lineage>
</organism>
<dbReference type="InterPro" id="IPR000700">
    <property type="entry name" value="PAS-assoc_C"/>
</dbReference>